<dbReference type="GO" id="GO:0016491">
    <property type="term" value="F:oxidoreductase activity"/>
    <property type="evidence" value="ECO:0007669"/>
    <property type="project" value="UniProtKB-KW"/>
</dbReference>
<dbReference type="EMBL" id="CP017634">
    <property type="protein sequence ID" value="ATW27150.1"/>
    <property type="molecule type" value="Genomic_DNA"/>
</dbReference>
<evidence type="ECO:0000313" key="5">
    <source>
        <dbReference type="EMBL" id="ATW27150.1"/>
    </source>
</evidence>
<dbReference type="KEGG" id="fwa:DCMF_22525"/>
<keyword evidence="1" id="KW-0285">Flavoprotein</keyword>
<dbReference type="SMART" id="SM01092">
    <property type="entry name" value="CO_deh_flav_C"/>
    <property type="match status" value="1"/>
</dbReference>
<keyword evidence="3" id="KW-0560">Oxidoreductase</keyword>
<evidence type="ECO:0000256" key="2">
    <source>
        <dbReference type="ARBA" id="ARBA00022827"/>
    </source>
</evidence>
<evidence type="ECO:0000256" key="1">
    <source>
        <dbReference type="ARBA" id="ARBA00022630"/>
    </source>
</evidence>
<dbReference type="FunFam" id="3.30.465.10:FF:000017">
    <property type="entry name" value="Xanthine dehydrogenase, FAD binding subunit"/>
    <property type="match status" value="1"/>
</dbReference>
<name>A0A3G1KXK5_FORW1</name>
<dbReference type="Proteomes" id="UP000323521">
    <property type="component" value="Chromosome"/>
</dbReference>
<evidence type="ECO:0000313" key="6">
    <source>
        <dbReference type="Proteomes" id="UP000323521"/>
    </source>
</evidence>
<dbReference type="InterPro" id="IPR016167">
    <property type="entry name" value="FAD-bd_PCMH_sub1"/>
</dbReference>
<dbReference type="Pfam" id="PF03450">
    <property type="entry name" value="CO_deh_flav_C"/>
    <property type="match status" value="1"/>
</dbReference>
<protein>
    <recommendedName>
        <fullName evidence="4">FAD-binding PCMH-type domain-containing protein</fullName>
    </recommendedName>
</protein>
<evidence type="ECO:0000259" key="4">
    <source>
        <dbReference type="PROSITE" id="PS51387"/>
    </source>
</evidence>
<dbReference type="Gene3D" id="3.30.465.10">
    <property type="match status" value="1"/>
</dbReference>
<dbReference type="InterPro" id="IPR016169">
    <property type="entry name" value="FAD-bd_PCMH_sub2"/>
</dbReference>
<dbReference type="InterPro" id="IPR036683">
    <property type="entry name" value="CO_DH_flav_C_dom_sf"/>
</dbReference>
<gene>
    <name evidence="5" type="ORF">DCMF_22525</name>
</gene>
<dbReference type="InterPro" id="IPR036318">
    <property type="entry name" value="FAD-bd_PCMH-like_sf"/>
</dbReference>
<dbReference type="PANTHER" id="PTHR42659:SF2">
    <property type="entry name" value="XANTHINE DEHYDROGENASE SUBUNIT C-RELATED"/>
    <property type="match status" value="1"/>
</dbReference>
<dbReference type="InterPro" id="IPR002346">
    <property type="entry name" value="Mopterin_DH_FAD-bd"/>
</dbReference>
<dbReference type="PANTHER" id="PTHR42659">
    <property type="entry name" value="XANTHINE DEHYDROGENASE SUBUNIT C-RELATED"/>
    <property type="match status" value="1"/>
</dbReference>
<evidence type="ECO:0000256" key="3">
    <source>
        <dbReference type="ARBA" id="ARBA00023002"/>
    </source>
</evidence>
<dbReference type="InterPro" id="IPR005107">
    <property type="entry name" value="CO_DH_flav_C"/>
</dbReference>
<keyword evidence="2" id="KW-0274">FAD</keyword>
<dbReference type="RefSeq" id="WP_214658816.1">
    <property type="nucleotide sequence ID" value="NZ_CP017634.1"/>
</dbReference>
<proteinExistence type="predicted"/>
<sequence length="291" mass="30596">MQRLTKFEYVFPQNLTEAFVILKEEGAGAKILAGGTDVLVAIKEKGLKPAVLVDLKGLSELKGIKVNEDGSVEIGALTTLHEVEMSPLIRKNYSALADAAGYVGSYPVRNRATLGGNVCNAAPSADTSPALIAFQAKANIVGPEGSRSIALEEFFTGPGKSVLQPGELLASFSLPAADARMGGAYLKHGPREAMDIAIAGVAATVLMDEQGICRQARIVMGAVASTPLRAKTAEEILVGQKISTDLIAKAGEIAGGEARPISDLRSSADYRRKMVIVLTRRALHEALSKIS</sequence>
<dbReference type="Gene3D" id="3.30.390.50">
    <property type="entry name" value="CO dehydrogenase flavoprotein, C-terminal domain"/>
    <property type="match status" value="1"/>
</dbReference>
<dbReference type="AlphaFoldDB" id="A0A3G1KXK5"/>
<accession>A0A3G1KXK5</accession>
<dbReference type="SUPFAM" id="SSF55447">
    <property type="entry name" value="CO dehydrogenase flavoprotein C-terminal domain-like"/>
    <property type="match status" value="1"/>
</dbReference>
<dbReference type="GO" id="GO:0071949">
    <property type="term" value="F:FAD binding"/>
    <property type="evidence" value="ECO:0007669"/>
    <property type="project" value="InterPro"/>
</dbReference>
<organism evidence="5 6">
    <name type="scientific">Formimonas warabiya</name>
    <dbReference type="NCBI Taxonomy" id="1761012"/>
    <lineage>
        <taxon>Bacteria</taxon>
        <taxon>Bacillati</taxon>
        <taxon>Bacillota</taxon>
        <taxon>Clostridia</taxon>
        <taxon>Eubacteriales</taxon>
        <taxon>Peptococcaceae</taxon>
        <taxon>Candidatus Formimonas</taxon>
    </lineage>
</organism>
<feature type="domain" description="FAD-binding PCMH-type" evidence="4">
    <location>
        <begin position="2"/>
        <end position="179"/>
    </location>
</feature>
<dbReference type="PROSITE" id="PS51387">
    <property type="entry name" value="FAD_PCMH"/>
    <property type="match status" value="1"/>
</dbReference>
<reference evidence="5 6" key="1">
    <citation type="submission" date="2016-10" db="EMBL/GenBank/DDBJ databases">
        <title>Complete Genome Sequence of Peptococcaceae strain DCMF.</title>
        <authorList>
            <person name="Edwards R.J."/>
            <person name="Holland S.I."/>
            <person name="Deshpande N.P."/>
            <person name="Wong Y.K."/>
            <person name="Ertan H."/>
            <person name="Manefield M."/>
            <person name="Russell T.L."/>
            <person name="Lee M.J."/>
        </authorList>
    </citation>
    <scope>NUCLEOTIDE SEQUENCE [LARGE SCALE GENOMIC DNA]</scope>
    <source>
        <strain evidence="5 6">DCMF</strain>
    </source>
</reference>
<dbReference type="Pfam" id="PF00941">
    <property type="entry name" value="FAD_binding_5"/>
    <property type="match status" value="1"/>
</dbReference>
<dbReference type="InterPro" id="IPR016166">
    <property type="entry name" value="FAD-bd_PCMH"/>
</dbReference>
<dbReference type="SUPFAM" id="SSF56176">
    <property type="entry name" value="FAD-binding/transporter-associated domain-like"/>
    <property type="match status" value="1"/>
</dbReference>
<dbReference type="InterPro" id="IPR051312">
    <property type="entry name" value="Diverse_Substr_Oxidored"/>
</dbReference>
<dbReference type="Gene3D" id="3.30.43.10">
    <property type="entry name" value="Uridine Diphospho-n-acetylenolpyruvylglucosamine Reductase, domain 2"/>
    <property type="match status" value="1"/>
</dbReference>
<keyword evidence="6" id="KW-1185">Reference proteome</keyword>